<keyword evidence="4" id="KW-0472">Membrane</keyword>
<keyword evidence="2" id="KW-0677">Repeat</keyword>
<dbReference type="InterPro" id="IPR024958">
    <property type="entry name" value="GRASP_PDZ"/>
</dbReference>
<dbReference type="InterPro" id="IPR007583">
    <property type="entry name" value="GRASP55_65"/>
</dbReference>
<dbReference type="Gene3D" id="2.30.42.10">
    <property type="match status" value="1"/>
</dbReference>
<dbReference type="OrthoDB" id="3318at2759"/>
<dbReference type="Proteomes" id="UP000308768">
    <property type="component" value="Unassembled WGS sequence"/>
</dbReference>
<protein>
    <recommendedName>
        <fullName evidence="5">PDZ GRASP-type domain-containing protein</fullName>
    </recommendedName>
</protein>
<proteinExistence type="predicted"/>
<evidence type="ECO:0000256" key="4">
    <source>
        <dbReference type="ARBA" id="ARBA00023136"/>
    </source>
</evidence>
<feature type="domain" description="PDZ GRASP-type" evidence="5">
    <location>
        <begin position="66"/>
        <end position="132"/>
    </location>
</feature>
<comment type="subcellular location">
    <subcellularLocation>
        <location evidence="1">Golgi apparatus membrane</location>
    </subcellularLocation>
</comment>
<organism evidence="6 7">
    <name type="scientific">Cryomyces minteri</name>
    <dbReference type="NCBI Taxonomy" id="331657"/>
    <lineage>
        <taxon>Eukaryota</taxon>
        <taxon>Fungi</taxon>
        <taxon>Dikarya</taxon>
        <taxon>Ascomycota</taxon>
        <taxon>Pezizomycotina</taxon>
        <taxon>Dothideomycetes</taxon>
        <taxon>Dothideomycetes incertae sedis</taxon>
        <taxon>Cryomyces</taxon>
    </lineage>
</organism>
<evidence type="ECO:0000313" key="7">
    <source>
        <dbReference type="Proteomes" id="UP000308768"/>
    </source>
</evidence>
<evidence type="ECO:0000313" key="6">
    <source>
        <dbReference type="EMBL" id="TKA75043.1"/>
    </source>
</evidence>
<gene>
    <name evidence="6" type="ORF">B0A49_02190</name>
</gene>
<dbReference type="GO" id="GO:0000139">
    <property type="term" value="C:Golgi membrane"/>
    <property type="evidence" value="ECO:0007669"/>
    <property type="project" value="UniProtKB-SubCell"/>
</dbReference>
<reference evidence="6 7" key="1">
    <citation type="submission" date="2017-03" db="EMBL/GenBank/DDBJ databases">
        <title>Genomes of endolithic fungi from Antarctica.</title>
        <authorList>
            <person name="Coleine C."/>
            <person name="Masonjones S."/>
            <person name="Stajich J.E."/>
        </authorList>
    </citation>
    <scope>NUCLEOTIDE SEQUENCE [LARGE SCALE GENOMIC DNA]</scope>
    <source>
        <strain evidence="6 7">CCFEE 5187</strain>
    </source>
</reference>
<name>A0A4U0XI32_9PEZI</name>
<dbReference type="PANTHER" id="PTHR12893:SF0">
    <property type="entry name" value="GRASP65"/>
    <property type="match status" value="1"/>
</dbReference>
<dbReference type="GO" id="GO:0007030">
    <property type="term" value="P:Golgi organization"/>
    <property type="evidence" value="ECO:0007669"/>
    <property type="project" value="TreeGrafter"/>
</dbReference>
<evidence type="ECO:0000256" key="2">
    <source>
        <dbReference type="ARBA" id="ARBA00022737"/>
    </source>
</evidence>
<accession>A0A4U0XI32</accession>
<feature type="non-terminal residue" evidence="6">
    <location>
        <position position="134"/>
    </location>
</feature>
<evidence type="ECO:0000259" key="5">
    <source>
        <dbReference type="Pfam" id="PF04495"/>
    </source>
</evidence>
<dbReference type="EMBL" id="NAJN01000317">
    <property type="protein sequence ID" value="TKA75043.1"/>
    <property type="molecule type" value="Genomic_DNA"/>
</dbReference>
<sequence>MANMFGVLNRFISRLDSDSSVQKPGAQSGYGFQVLRNTNLELPIEPWFDFIIGINGRTLDNPDPNLFATEGQRIRELYVPIPLDPPSLQLSLQWTPLSDIENVWHILDVIPDSPADIAGLLPYGDYVIGSPEGF</sequence>
<dbReference type="SUPFAM" id="SSF50156">
    <property type="entry name" value="PDZ domain-like"/>
    <property type="match status" value="1"/>
</dbReference>
<dbReference type="Pfam" id="PF04495">
    <property type="entry name" value="GRASP55_65"/>
    <property type="match status" value="1"/>
</dbReference>
<keyword evidence="7" id="KW-1185">Reference proteome</keyword>
<dbReference type="STRING" id="331657.A0A4U0XI32"/>
<comment type="caution">
    <text evidence="6">The sequence shown here is derived from an EMBL/GenBank/DDBJ whole genome shotgun (WGS) entry which is preliminary data.</text>
</comment>
<evidence type="ECO:0000256" key="3">
    <source>
        <dbReference type="ARBA" id="ARBA00023034"/>
    </source>
</evidence>
<dbReference type="PANTHER" id="PTHR12893">
    <property type="entry name" value="GOLGI REASSEMBLY STACKING PROTEIN GRASP"/>
    <property type="match status" value="1"/>
</dbReference>
<evidence type="ECO:0000256" key="1">
    <source>
        <dbReference type="ARBA" id="ARBA00004394"/>
    </source>
</evidence>
<dbReference type="InterPro" id="IPR036034">
    <property type="entry name" value="PDZ_sf"/>
</dbReference>
<dbReference type="AlphaFoldDB" id="A0A4U0XI32"/>
<keyword evidence="3" id="KW-0333">Golgi apparatus</keyword>